<gene>
    <name evidence="2" type="ORF">GTS_18290</name>
</gene>
<feature type="compositionally biased region" description="Basic and acidic residues" evidence="1">
    <location>
        <begin position="20"/>
        <end position="40"/>
    </location>
</feature>
<feature type="region of interest" description="Disordered" evidence="1">
    <location>
        <begin position="20"/>
        <end position="42"/>
    </location>
</feature>
<keyword evidence="3" id="KW-1185">Reference proteome</keyword>
<evidence type="ECO:0000313" key="3">
    <source>
        <dbReference type="Proteomes" id="UP000298860"/>
    </source>
</evidence>
<evidence type="ECO:0000313" key="2">
    <source>
        <dbReference type="EMBL" id="GDY30196.1"/>
    </source>
</evidence>
<sequence>MPRTFGNPRSTVISISLVRRTDTAMDPEHTDHTLPVDPRSDAATLPAEKVNQRLSLLAWESVADQEE</sequence>
<comment type="caution">
    <text evidence="2">The sequence shown here is derived from an EMBL/GenBank/DDBJ whole genome shotgun (WGS) entry which is preliminary data.</text>
</comment>
<dbReference type="Proteomes" id="UP000298860">
    <property type="component" value="Unassembled WGS sequence"/>
</dbReference>
<organism evidence="2 3">
    <name type="scientific">Gandjariella thermophila</name>
    <dbReference type="NCBI Taxonomy" id="1931992"/>
    <lineage>
        <taxon>Bacteria</taxon>
        <taxon>Bacillati</taxon>
        <taxon>Actinomycetota</taxon>
        <taxon>Actinomycetes</taxon>
        <taxon>Pseudonocardiales</taxon>
        <taxon>Pseudonocardiaceae</taxon>
        <taxon>Gandjariella</taxon>
    </lineage>
</organism>
<accession>A0A4D4J6Q8</accession>
<dbReference type="AlphaFoldDB" id="A0A4D4J6Q8"/>
<dbReference type="EMBL" id="BJFL01000006">
    <property type="protein sequence ID" value="GDY30196.1"/>
    <property type="molecule type" value="Genomic_DNA"/>
</dbReference>
<protein>
    <submittedName>
        <fullName evidence="2">Uncharacterized protein</fullName>
    </submittedName>
</protein>
<evidence type="ECO:0000256" key="1">
    <source>
        <dbReference type="SAM" id="MobiDB-lite"/>
    </source>
</evidence>
<name>A0A4D4J6Q8_9PSEU</name>
<reference evidence="3" key="1">
    <citation type="submission" date="2019-04" db="EMBL/GenBank/DDBJ databases">
        <title>Draft genome sequence of Pseudonocardiaceae bacterium SL3-2-4.</title>
        <authorList>
            <person name="Ningsih F."/>
            <person name="Yokota A."/>
            <person name="Sakai Y."/>
            <person name="Nanatani K."/>
            <person name="Yabe S."/>
            <person name="Oetari A."/>
            <person name="Sjamsuridzal W."/>
        </authorList>
    </citation>
    <scope>NUCLEOTIDE SEQUENCE [LARGE SCALE GENOMIC DNA]</scope>
    <source>
        <strain evidence="3">SL3-2-4</strain>
    </source>
</reference>
<proteinExistence type="predicted"/>